<dbReference type="AlphaFoldDB" id="A0A1E7NPG7"/>
<dbReference type="Proteomes" id="UP000287237">
    <property type="component" value="Unassembled WGS sequence"/>
</dbReference>
<feature type="transmembrane region" description="Helical" evidence="1">
    <location>
        <begin position="6"/>
        <end position="29"/>
    </location>
</feature>
<evidence type="ECO:0000313" key="7">
    <source>
        <dbReference type="Proteomes" id="UP000286791"/>
    </source>
</evidence>
<accession>A0A1E7NPG7</accession>
<evidence type="ECO:0008006" key="12">
    <source>
        <dbReference type="Google" id="ProtNLM"/>
    </source>
</evidence>
<dbReference type="EMBL" id="MJVJ01000053">
    <property type="protein sequence ID" value="OEV48835.1"/>
    <property type="molecule type" value="Genomic_DNA"/>
</dbReference>
<evidence type="ECO:0000313" key="9">
    <source>
        <dbReference type="Proteomes" id="UP000288507"/>
    </source>
</evidence>
<dbReference type="EMBL" id="AALHBX010000001">
    <property type="protein sequence ID" value="ECZ5737156.1"/>
    <property type="molecule type" value="Genomic_DNA"/>
</dbReference>
<evidence type="ECO:0000313" key="4">
    <source>
        <dbReference type="EMBL" id="RTJ81009.1"/>
    </source>
</evidence>
<reference evidence="2 10" key="3">
    <citation type="submission" date="2019-10" db="EMBL/GenBank/DDBJ databases">
        <authorList>
            <consortium name="PulseNet: The National Subtyping Network for Foodborne Disease Surveillance"/>
            <person name="Tarr C.L."/>
            <person name="Trees E."/>
            <person name="Katz L.S."/>
            <person name="Carleton-Romer H.A."/>
            <person name="Stroika S."/>
            <person name="Kucerova Z."/>
            <person name="Roache K.F."/>
            <person name="Sabol A.L."/>
            <person name="Besser J."/>
            <person name="Gerner-Smidt P."/>
        </authorList>
    </citation>
    <scope>NUCLEOTIDE SEQUENCE [LARGE SCALE GENOMIC DNA]</scope>
    <source>
        <strain evidence="2 10">PNUSAC012091</strain>
    </source>
</reference>
<evidence type="ECO:0000313" key="6">
    <source>
        <dbReference type="EMBL" id="RTJ98154.1"/>
    </source>
</evidence>
<name>A0A1E7NPG7_CAMJU</name>
<protein>
    <recommendedName>
        <fullName evidence="12">Small hydrophobic protein</fullName>
    </recommendedName>
</protein>
<keyword evidence="1" id="KW-0472">Membrane</keyword>
<dbReference type="Proteomes" id="UP000421425">
    <property type="component" value="Unassembled WGS sequence"/>
</dbReference>
<reference evidence="3 11" key="1">
    <citation type="submission" date="2016-09" db="EMBL/GenBank/DDBJ databases">
        <title>Campylobacter from American crows.</title>
        <authorList>
            <person name="Weis A.M."/>
            <person name="Weimer B.C."/>
            <person name="Townsend A.K."/>
            <person name="Taff C."/>
        </authorList>
    </citation>
    <scope>NUCLEOTIDE SEQUENCE [LARGE SCALE GENOMIC DNA]</scope>
    <source>
        <strain evidence="3 11">BCW_3791</strain>
    </source>
</reference>
<keyword evidence="1" id="KW-0812">Transmembrane</keyword>
<dbReference type="EMBL" id="PRBV01000001">
    <property type="protein sequence ID" value="RTJ81009.1"/>
    <property type="molecule type" value="Genomic_DNA"/>
</dbReference>
<dbReference type="Proteomes" id="UP000865560">
    <property type="component" value="Unassembled WGS sequence"/>
</dbReference>
<dbReference type="EMBL" id="PRCK01000001">
    <property type="protein sequence ID" value="RTJ96768.1"/>
    <property type="molecule type" value="Genomic_DNA"/>
</dbReference>
<evidence type="ECO:0000256" key="1">
    <source>
        <dbReference type="SAM" id="Phobius"/>
    </source>
</evidence>
<evidence type="ECO:0000313" key="5">
    <source>
        <dbReference type="EMBL" id="RTJ96768.1"/>
    </source>
</evidence>
<reference evidence="7 8" key="2">
    <citation type="journal article" date="2019" name="Appl. Environ. Microbiol.">
        <title>Population genetics and characterization of Campylobacter jejuni isolates in western jackdaws and game birds in Finland.</title>
        <authorList>
            <person name="Kovanen S."/>
            <person name="Rossi M."/>
            <person name="Pohja-Mykra M."/>
            <person name="Nieminen T."/>
            <person name="Raunio-Saarnisto M."/>
            <person name="Sauvala M."/>
            <person name="Fredriksson-Ahomaa M."/>
            <person name="Hanninen M.L."/>
            <person name="Kivisto R."/>
        </authorList>
    </citation>
    <scope>NUCLEOTIDE SEQUENCE [LARGE SCALE GENOMIC DNA]</scope>
    <source>
        <strain evidence="5 8">CB296</strain>
        <strain evidence="6 7">CB304</strain>
        <strain evidence="4 9">CB313</strain>
    </source>
</reference>
<proteinExistence type="predicted"/>
<evidence type="ECO:0000313" key="11">
    <source>
        <dbReference type="Proteomes" id="UP000865560"/>
    </source>
</evidence>
<dbReference type="RefSeq" id="WP_002870558.1">
    <property type="nucleotide sequence ID" value="NZ_CAKJUK010000002.1"/>
</dbReference>
<gene>
    <name evidence="3" type="ORF">AJY60_02860</name>
    <name evidence="5" type="ORF">C3H42_00840</name>
    <name evidence="6" type="ORF">C3H48_05265</name>
    <name evidence="4" type="ORF">C3H57_01445</name>
    <name evidence="2" type="ORF">F8Y55_00555</name>
</gene>
<evidence type="ECO:0000313" key="2">
    <source>
        <dbReference type="EMBL" id="ECZ5737156.1"/>
    </source>
</evidence>
<evidence type="ECO:0000313" key="8">
    <source>
        <dbReference type="Proteomes" id="UP000287237"/>
    </source>
</evidence>
<dbReference type="EMBL" id="PRCE01000035">
    <property type="protein sequence ID" value="RTJ98154.1"/>
    <property type="molecule type" value="Genomic_DNA"/>
</dbReference>
<sequence length="36" mass="3932">MLENPISNSIIITTIAVVLAFSALAVFLIKKTKENK</sequence>
<comment type="caution">
    <text evidence="5">The sequence shown here is derived from an EMBL/GenBank/DDBJ whole genome shotgun (WGS) entry which is preliminary data.</text>
</comment>
<dbReference type="Proteomes" id="UP000286791">
    <property type="component" value="Unassembled WGS sequence"/>
</dbReference>
<evidence type="ECO:0000313" key="3">
    <source>
        <dbReference type="EMBL" id="OEV48835.1"/>
    </source>
</evidence>
<evidence type="ECO:0000313" key="10">
    <source>
        <dbReference type="Proteomes" id="UP000421425"/>
    </source>
</evidence>
<organism evidence="5 8">
    <name type="scientific">Campylobacter jejuni</name>
    <dbReference type="NCBI Taxonomy" id="197"/>
    <lineage>
        <taxon>Bacteria</taxon>
        <taxon>Pseudomonadati</taxon>
        <taxon>Campylobacterota</taxon>
        <taxon>Epsilonproteobacteria</taxon>
        <taxon>Campylobacterales</taxon>
        <taxon>Campylobacteraceae</taxon>
        <taxon>Campylobacter</taxon>
    </lineage>
</organism>
<dbReference type="Proteomes" id="UP000288507">
    <property type="component" value="Unassembled WGS sequence"/>
</dbReference>
<keyword evidence="1" id="KW-1133">Transmembrane helix</keyword>